<name>A0A6A5WKV2_9PLEO</name>
<accession>A0A6A5WKV2</accession>
<keyword evidence="1" id="KW-0479">Metal-binding</keyword>
<dbReference type="Pfam" id="PF04082">
    <property type="entry name" value="Fungal_trans"/>
    <property type="match status" value="1"/>
</dbReference>
<dbReference type="CDD" id="cd00067">
    <property type="entry name" value="GAL4"/>
    <property type="match status" value="1"/>
</dbReference>
<sequence>MSLAKGMDPPVKVACLSCRASRIRCDGKKPLCRNCSLRNRSCVYTRSKRGGPRYSQKRALKATTSEYPRHVSHDFLDATQFTPATTSEDGVFSMLLPGAGLSNLDASTGVIVDVREVPTLALSTSTPYVPLVRRYRSDEDLLNVYYISIHTYFPVLPPPERPLLIDAPVMDNELEFQPSSPISLAILCILSLLPHPMDPKPKSEESRINRREEAHLYARLALESIEIESEVLESSVDPSHALSSNPIFYRERFHSRTPVEYESVLALLLLSIYEYAQRGNLAKMRNRASQALDSALRMSLHTADANVGEQIQEARSRAWWMTYACTLQSAIASNTTPIIGLTRGSFSTPLPTLCGDSTTWAAFLDAQTTIMKCTKFCGILKQVIDSSMFGQEHYQQLLGLDLEVQKSLEQVTVTIIGTSEIGSSNEATLAISLRCQAQIKLQSARIKLHRYLAFKDAPIFTKQHCDLRCPSEVLHHQAKRCFHISPQSSPSDQSLSQTSRSSSVAGSSHCYEHFPDNINAARTCLRAALAISTAFEMLPLPPAYHSDCVSGVAMRLPVRTMPSFACCAMQGSYVLLMLCLKNQKGSHSGESKARQDIEKLHSGVARILAALENYSLAFEAIGGMSDQVRQTFEAVI</sequence>
<feature type="domain" description="Zn(2)-C6 fungal-type" evidence="3">
    <location>
        <begin position="14"/>
        <end position="44"/>
    </location>
</feature>
<keyword evidence="5" id="KW-1185">Reference proteome</keyword>
<evidence type="ECO:0000313" key="4">
    <source>
        <dbReference type="EMBL" id="KAF2002493.1"/>
    </source>
</evidence>
<dbReference type="GO" id="GO:0008270">
    <property type="term" value="F:zinc ion binding"/>
    <property type="evidence" value="ECO:0007669"/>
    <property type="project" value="InterPro"/>
</dbReference>
<dbReference type="InterPro" id="IPR007219">
    <property type="entry name" value="XnlR_reg_dom"/>
</dbReference>
<dbReference type="GO" id="GO:0000981">
    <property type="term" value="F:DNA-binding transcription factor activity, RNA polymerase II-specific"/>
    <property type="evidence" value="ECO:0007669"/>
    <property type="project" value="InterPro"/>
</dbReference>
<dbReference type="GO" id="GO:0006351">
    <property type="term" value="P:DNA-templated transcription"/>
    <property type="evidence" value="ECO:0007669"/>
    <property type="project" value="InterPro"/>
</dbReference>
<dbReference type="PROSITE" id="PS00463">
    <property type="entry name" value="ZN2_CY6_FUNGAL_1"/>
    <property type="match status" value="1"/>
</dbReference>
<dbReference type="Proteomes" id="UP000799779">
    <property type="component" value="Unassembled WGS sequence"/>
</dbReference>
<dbReference type="SUPFAM" id="SSF57701">
    <property type="entry name" value="Zn2/Cys6 DNA-binding domain"/>
    <property type="match status" value="1"/>
</dbReference>
<evidence type="ECO:0000259" key="3">
    <source>
        <dbReference type="PROSITE" id="PS50048"/>
    </source>
</evidence>
<dbReference type="OrthoDB" id="2123952at2759"/>
<reference evidence="4" key="1">
    <citation type="journal article" date="2020" name="Stud. Mycol.">
        <title>101 Dothideomycetes genomes: a test case for predicting lifestyles and emergence of pathogens.</title>
        <authorList>
            <person name="Haridas S."/>
            <person name="Albert R."/>
            <person name="Binder M."/>
            <person name="Bloem J."/>
            <person name="Labutti K."/>
            <person name="Salamov A."/>
            <person name="Andreopoulos B."/>
            <person name="Baker S."/>
            <person name="Barry K."/>
            <person name="Bills G."/>
            <person name="Bluhm B."/>
            <person name="Cannon C."/>
            <person name="Castanera R."/>
            <person name="Culley D."/>
            <person name="Daum C."/>
            <person name="Ezra D."/>
            <person name="Gonzalez J."/>
            <person name="Henrissat B."/>
            <person name="Kuo A."/>
            <person name="Liang C."/>
            <person name="Lipzen A."/>
            <person name="Lutzoni F."/>
            <person name="Magnuson J."/>
            <person name="Mondo S."/>
            <person name="Nolan M."/>
            <person name="Ohm R."/>
            <person name="Pangilinan J."/>
            <person name="Park H.-J."/>
            <person name="Ramirez L."/>
            <person name="Alfaro M."/>
            <person name="Sun H."/>
            <person name="Tritt A."/>
            <person name="Yoshinaga Y."/>
            <person name="Zwiers L.-H."/>
            <person name="Turgeon B."/>
            <person name="Goodwin S."/>
            <person name="Spatafora J."/>
            <person name="Crous P."/>
            <person name="Grigoriev I."/>
        </authorList>
    </citation>
    <scope>NUCLEOTIDE SEQUENCE</scope>
    <source>
        <strain evidence="4">CBS 123094</strain>
    </source>
</reference>
<dbReference type="Pfam" id="PF00172">
    <property type="entry name" value="Zn_clus"/>
    <property type="match status" value="1"/>
</dbReference>
<dbReference type="Gene3D" id="4.10.240.10">
    <property type="entry name" value="Zn(2)-C6 fungal-type DNA-binding domain"/>
    <property type="match status" value="1"/>
</dbReference>
<organism evidence="4 5">
    <name type="scientific">Amniculicola lignicola CBS 123094</name>
    <dbReference type="NCBI Taxonomy" id="1392246"/>
    <lineage>
        <taxon>Eukaryota</taxon>
        <taxon>Fungi</taxon>
        <taxon>Dikarya</taxon>
        <taxon>Ascomycota</taxon>
        <taxon>Pezizomycotina</taxon>
        <taxon>Dothideomycetes</taxon>
        <taxon>Pleosporomycetidae</taxon>
        <taxon>Pleosporales</taxon>
        <taxon>Amniculicolaceae</taxon>
        <taxon>Amniculicola</taxon>
    </lineage>
</organism>
<dbReference type="AlphaFoldDB" id="A0A6A5WKV2"/>
<evidence type="ECO:0000256" key="1">
    <source>
        <dbReference type="ARBA" id="ARBA00022723"/>
    </source>
</evidence>
<dbReference type="EMBL" id="ML977577">
    <property type="protein sequence ID" value="KAF2002493.1"/>
    <property type="molecule type" value="Genomic_DNA"/>
</dbReference>
<keyword evidence="2" id="KW-0539">Nucleus</keyword>
<dbReference type="CDD" id="cd12148">
    <property type="entry name" value="fungal_TF_MHR"/>
    <property type="match status" value="1"/>
</dbReference>
<proteinExistence type="predicted"/>
<dbReference type="InterPro" id="IPR036864">
    <property type="entry name" value="Zn2-C6_fun-type_DNA-bd_sf"/>
</dbReference>
<dbReference type="SMART" id="SM00066">
    <property type="entry name" value="GAL4"/>
    <property type="match status" value="1"/>
</dbReference>
<evidence type="ECO:0000313" key="5">
    <source>
        <dbReference type="Proteomes" id="UP000799779"/>
    </source>
</evidence>
<evidence type="ECO:0000256" key="2">
    <source>
        <dbReference type="ARBA" id="ARBA00023242"/>
    </source>
</evidence>
<dbReference type="InterPro" id="IPR001138">
    <property type="entry name" value="Zn2Cys6_DnaBD"/>
</dbReference>
<gene>
    <name evidence="4" type="ORF">P154DRAFT_520948</name>
</gene>
<protein>
    <recommendedName>
        <fullName evidence="3">Zn(2)-C6 fungal-type domain-containing protein</fullName>
    </recommendedName>
</protein>
<dbReference type="PANTHER" id="PTHR47431">
    <property type="entry name" value="ZN(II)2CYS6 TRANSCRIPTION FACTOR (EUROFUNG)-RELATED"/>
    <property type="match status" value="1"/>
</dbReference>
<dbReference type="PROSITE" id="PS50048">
    <property type="entry name" value="ZN2_CY6_FUNGAL_2"/>
    <property type="match status" value="1"/>
</dbReference>
<dbReference type="PANTHER" id="PTHR47431:SF5">
    <property type="entry name" value="ZN(II)2CYS6 TRANSCRIPTION FACTOR (EUROFUNG)"/>
    <property type="match status" value="1"/>
</dbReference>
<dbReference type="GO" id="GO:0003677">
    <property type="term" value="F:DNA binding"/>
    <property type="evidence" value="ECO:0007669"/>
    <property type="project" value="InterPro"/>
</dbReference>